<keyword evidence="2" id="KW-0472">Membrane</keyword>
<proteinExistence type="predicted"/>
<dbReference type="OrthoDB" id="4843507at2"/>
<dbReference type="AlphaFoldDB" id="A0A4S5E6A0"/>
<evidence type="ECO:0000313" key="5">
    <source>
        <dbReference type="Proteomes" id="UP000305233"/>
    </source>
</evidence>
<feature type="domain" description="GerMN" evidence="3">
    <location>
        <begin position="112"/>
        <end position="209"/>
    </location>
</feature>
<comment type="caution">
    <text evidence="4">The sequence shown here is derived from an EMBL/GenBank/DDBJ whole genome shotgun (WGS) entry which is preliminary data.</text>
</comment>
<keyword evidence="2" id="KW-1133">Transmembrane helix</keyword>
<name>A0A4S5E6A0_9MICC</name>
<dbReference type="Proteomes" id="UP000305233">
    <property type="component" value="Unassembled WGS sequence"/>
</dbReference>
<sequence length="326" mass="33509">MNESDPLRRKRLGLGRILLVSGGVLVIGSVFVAPAMEVLGGDATTDLTAATTAPTTRLSAGPAAPAEGPGPSAPARGAPSLTPVYWLGEAAGRQVLFREFHPAPAEVSGDPIADAVHLMTSGSPLDPDYSSPWNPAASVTSSISTKNVITLDLSSDAFSEGLADDEARLAVQQLVFTATAAAANAGLIQGGESSSVVVLVDGAADYSAFGAVELHGEWTRDTSVLAPVWIIDPQEQVEAGTDGLIVHGLAPADQGEAQWRIARVPETPDGGQDGSSAYFRDGTTEIGTDDGAYSFFVDLPPGRYEIIVSVPSDGGMAADSKSVLIR</sequence>
<gene>
    <name evidence="4" type="ORF">E8P82_06570</name>
</gene>
<dbReference type="EMBL" id="SSWH01000004">
    <property type="protein sequence ID" value="THJ67095.1"/>
    <property type="molecule type" value="Genomic_DNA"/>
</dbReference>
<evidence type="ECO:0000256" key="2">
    <source>
        <dbReference type="SAM" id="Phobius"/>
    </source>
</evidence>
<organism evidence="4 5">
    <name type="scientific">Arthrobacter echini</name>
    <dbReference type="NCBI Taxonomy" id="1529066"/>
    <lineage>
        <taxon>Bacteria</taxon>
        <taxon>Bacillati</taxon>
        <taxon>Actinomycetota</taxon>
        <taxon>Actinomycetes</taxon>
        <taxon>Micrococcales</taxon>
        <taxon>Micrococcaceae</taxon>
        <taxon>Arthrobacter</taxon>
    </lineage>
</organism>
<keyword evidence="5" id="KW-1185">Reference proteome</keyword>
<feature type="transmembrane region" description="Helical" evidence="2">
    <location>
        <begin position="12"/>
        <end position="36"/>
    </location>
</feature>
<evidence type="ECO:0000313" key="4">
    <source>
        <dbReference type="EMBL" id="THJ67095.1"/>
    </source>
</evidence>
<evidence type="ECO:0000256" key="1">
    <source>
        <dbReference type="SAM" id="MobiDB-lite"/>
    </source>
</evidence>
<dbReference type="Pfam" id="PF10646">
    <property type="entry name" value="Germane"/>
    <property type="match status" value="1"/>
</dbReference>
<reference evidence="4 5" key="1">
    <citation type="submission" date="2019-04" db="EMBL/GenBank/DDBJ databases">
        <authorList>
            <person name="Liu Q."/>
            <person name="Xin Y.-H."/>
        </authorList>
    </citation>
    <scope>NUCLEOTIDE SEQUENCE [LARGE SCALE GENOMIC DNA]</scope>
    <source>
        <strain evidence="4 5">AM23</strain>
    </source>
</reference>
<accession>A0A4S5E6A0</accession>
<keyword evidence="2" id="KW-0812">Transmembrane</keyword>
<feature type="region of interest" description="Disordered" evidence="1">
    <location>
        <begin position="53"/>
        <end position="77"/>
    </location>
</feature>
<dbReference type="InterPro" id="IPR019606">
    <property type="entry name" value="GerMN"/>
</dbReference>
<protein>
    <recommendedName>
        <fullName evidence="3">GerMN domain-containing protein</fullName>
    </recommendedName>
</protein>
<dbReference type="SMART" id="SM00909">
    <property type="entry name" value="Germane"/>
    <property type="match status" value="1"/>
</dbReference>
<evidence type="ECO:0000259" key="3">
    <source>
        <dbReference type="SMART" id="SM00909"/>
    </source>
</evidence>
<dbReference type="RefSeq" id="WP_136453686.1">
    <property type="nucleotide sequence ID" value="NZ_SSWH01000004.1"/>
</dbReference>